<dbReference type="Pfam" id="PF01814">
    <property type="entry name" value="Hemerythrin"/>
    <property type="match status" value="1"/>
</dbReference>
<gene>
    <name evidence="3" type="ORF">EV210_10456</name>
</gene>
<name>A0A4R1Q2Q6_9FIRM</name>
<dbReference type="OrthoDB" id="9769774at2"/>
<organism evidence="3 4">
    <name type="scientific">Anaerospora hongkongensis</name>
    <dbReference type="NCBI Taxonomy" id="244830"/>
    <lineage>
        <taxon>Bacteria</taxon>
        <taxon>Bacillati</taxon>
        <taxon>Bacillota</taxon>
        <taxon>Negativicutes</taxon>
        <taxon>Selenomonadales</taxon>
        <taxon>Sporomusaceae</taxon>
        <taxon>Anaerospora</taxon>
    </lineage>
</organism>
<dbReference type="EMBL" id="SLUI01000004">
    <property type="protein sequence ID" value="TCL38090.1"/>
    <property type="molecule type" value="Genomic_DNA"/>
</dbReference>
<dbReference type="InterPro" id="IPR035965">
    <property type="entry name" value="PAS-like_dom_sf"/>
</dbReference>
<dbReference type="InterPro" id="IPR012312">
    <property type="entry name" value="Hemerythrin-like"/>
</dbReference>
<evidence type="ECO:0000259" key="1">
    <source>
        <dbReference type="Pfam" id="PF01814"/>
    </source>
</evidence>
<feature type="domain" description="Hemerythrin-like" evidence="1">
    <location>
        <begin position="92"/>
        <end position="225"/>
    </location>
</feature>
<dbReference type="Pfam" id="PF04282">
    <property type="entry name" value="DUF438"/>
    <property type="match status" value="1"/>
</dbReference>
<dbReference type="AlphaFoldDB" id="A0A4R1Q2Q6"/>
<dbReference type="GO" id="GO:0005886">
    <property type="term" value="C:plasma membrane"/>
    <property type="evidence" value="ECO:0007669"/>
    <property type="project" value="TreeGrafter"/>
</dbReference>
<dbReference type="Proteomes" id="UP000295063">
    <property type="component" value="Unassembled WGS sequence"/>
</dbReference>
<evidence type="ECO:0000313" key="3">
    <source>
        <dbReference type="EMBL" id="TCL38090.1"/>
    </source>
</evidence>
<dbReference type="Gene3D" id="1.20.120.520">
    <property type="entry name" value="nmb1532 protein domain like"/>
    <property type="match status" value="1"/>
</dbReference>
<comment type="caution">
    <text evidence="3">The sequence shown here is derived from an EMBL/GenBank/DDBJ whole genome shotgun (WGS) entry which is preliminary data.</text>
</comment>
<reference evidence="3 4" key="1">
    <citation type="submission" date="2019-03" db="EMBL/GenBank/DDBJ databases">
        <title>Genomic Encyclopedia of Type Strains, Phase IV (KMG-IV): sequencing the most valuable type-strain genomes for metagenomic binning, comparative biology and taxonomic classification.</title>
        <authorList>
            <person name="Goeker M."/>
        </authorList>
    </citation>
    <scope>NUCLEOTIDE SEQUENCE [LARGE SCALE GENOMIC DNA]</scope>
    <source>
        <strain evidence="3 4">DSM 15969</strain>
    </source>
</reference>
<accession>A0A4R1Q2Q6</accession>
<evidence type="ECO:0000259" key="2">
    <source>
        <dbReference type="Pfam" id="PF04282"/>
    </source>
</evidence>
<dbReference type="SUPFAM" id="SSF55785">
    <property type="entry name" value="PYP-like sensor domain (PAS domain)"/>
    <property type="match status" value="1"/>
</dbReference>
<dbReference type="PANTHER" id="PTHR39966:SF3">
    <property type="entry name" value="DUF438 DOMAIN-CONTAINING PROTEIN"/>
    <property type="match status" value="1"/>
</dbReference>
<keyword evidence="4" id="KW-1185">Reference proteome</keyword>
<feature type="domain" description="DUF438" evidence="2">
    <location>
        <begin position="15"/>
        <end position="80"/>
    </location>
</feature>
<proteinExistence type="predicted"/>
<evidence type="ECO:0008006" key="5">
    <source>
        <dbReference type="Google" id="ProtNLM"/>
    </source>
</evidence>
<sequence>MSELINNREQRKKVLREIITDLHDGKPLAAVKARFDGVVKDLAPGELSAVEQSLIDEGLPITEVQRLCDVHSAVFRDALEKSPDMPVTSGHPVYTFQQENRALEKLINSEIKPLLSELRRAPADKQKAIALSITERLNLLWDIDKHYSRKENLLFPYLEKYGITAPPQVMWGVDDEIRTQLKETKKLAAAYQSDLQGDLISKAEDALERINEMIFKEEKILLPMALETLAEDEWHQILMDSDEIGYCLIEPDIGWKPVKSSADSVGMHTETGRGSSIKMNTGVLSINELELIFSHLPVDLTFVDKHDTVKFFSATKDRIFPRTRTIIGRKVENCHPPASVHIVDQLVADFKSGKKEQEDFWIPMGEKYVLIRYFAVRNEQGEYQGTLEVTQDIAELQKITGEKRIAD</sequence>
<dbReference type="RefSeq" id="WP_132077536.1">
    <property type="nucleotide sequence ID" value="NZ_SLUI01000004.1"/>
</dbReference>
<evidence type="ECO:0000313" key="4">
    <source>
        <dbReference type="Proteomes" id="UP000295063"/>
    </source>
</evidence>
<dbReference type="PANTHER" id="PTHR39966">
    <property type="entry name" value="BLL2471 PROTEIN-RELATED"/>
    <property type="match status" value="1"/>
</dbReference>
<protein>
    <recommendedName>
        <fullName evidence="5">PAC domain-containing protein</fullName>
    </recommendedName>
</protein>
<dbReference type="Pfam" id="PF13596">
    <property type="entry name" value="PAS_10"/>
    <property type="match status" value="1"/>
</dbReference>
<dbReference type="InterPro" id="IPR007380">
    <property type="entry name" value="DUF438"/>
</dbReference>